<sequence>MSGRKPPCKFFQQGKCRNGNRCNFPHVYENNNSNNSGPSFGGGRNSGDSLKKEVERFASSTALDSRDKELVDAISQAKDIEVFPLSSSMGFGFPATENLIIGRDYSFEESRWDYLQAQQQNAIPQYEQMISIRDRDTKQCLEELKRDSRKAARYSQITAQQKLKDPTQVVKPFLSRPLDLSGNNLTQQTNASPFGSTSNAFGSTSSSSFGASTNSTQNPFGGQTQTTSPFGQSSLSGSTGGAFGNQTIGNGTNSSSSGFGSSSFGAAPKAPAFGASSLGSNPNTGSAFGSTAFGSSGFGSSGLSGTTTAPSAPATSAFGQSGFGSNAPANTTSAFGSASLGQNTSSTPAFGSSGFGSSSFGAKPTTTPAFGSSGFGSSTSNSSPFGSLGQNPAASPFGQTSTTNGSPFGQSGSNSSPFGGATSSTSTTTPAFGQSAFGSTAQPAALASSASSTSTSAFGSTNTPFGQASTQPSAFGKSTFGQPSSASPFGQSSTTSPFGQTSSTSPFGQSAQQSQAGSTAFSTNSFGSGFNSGPQNNSNNTPTGNFIPTLKQSAQDHERVKKDDLSDVVKKQFEATEFTLGSIPEIEPPLVYC</sequence>
<feature type="compositionally biased region" description="Basic and acidic residues" evidence="7">
    <location>
        <begin position="554"/>
        <end position="563"/>
    </location>
</feature>
<dbReference type="InterPro" id="IPR000571">
    <property type="entry name" value="Znf_CCCH"/>
</dbReference>
<feature type="region of interest" description="Disordered" evidence="7">
    <location>
        <begin position="28"/>
        <end position="49"/>
    </location>
</feature>
<evidence type="ECO:0000256" key="4">
    <source>
        <dbReference type="ARBA" id="ARBA00022833"/>
    </source>
</evidence>
<dbReference type="Pfam" id="PF18044">
    <property type="entry name" value="zf-CCCH_4"/>
    <property type="match status" value="1"/>
</dbReference>
<dbReference type="PANTHER" id="PTHR46527:SF1">
    <property type="entry name" value="NUCLEOPORIN NUP42"/>
    <property type="match status" value="1"/>
</dbReference>
<feature type="region of interest" description="Disordered" evidence="7">
    <location>
        <begin position="300"/>
        <end position="563"/>
    </location>
</feature>
<dbReference type="PANTHER" id="PTHR46527">
    <property type="entry name" value="NUCLEOPORIN-LIKE PROTEIN 2"/>
    <property type="match status" value="1"/>
</dbReference>
<dbReference type="InterPro" id="IPR041367">
    <property type="entry name" value="Znf-CCCH_4"/>
</dbReference>
<dbReference type="PROSITE" id="PS50103">
    <property type="entry name" value="ZF_C3H1"/>
    <property type="match status" value="1"/>
</dbReference>
<gene>
    <name evidence="9" type="ORF">CYFA0S_15e00606g</name>
</gene>
<feature type="compositionally biased region" description="Low complexity" evidence="7">
    <location>
        <begin position="303"/>
        <end position="317"/>
    </location>
</feature>
<dbReference type="OrthoDB" id="3981245at2759"/>
<feature type="compositionally biased region" description="Low complexity" evidence="7">
    <location>
        <begin position="194"/>
        <end position="216"/>
    </location>
</feature>
<feature type="compositionally biased region" description="Polar residues" evidence="7">
    <location>
        <begin position="181"/>
        <end position="193"/>
    </location>
</feature>
<feature type="region of interest" description="Disordered" evidence="7">
    <location>
        <begin position="175"/>
        <end position="261"/>
    </location>
</feature>
<feature type="domain" description="C3H1-type" evidence="8">
    <location>
        <begin position="2"/>
        <end position="29"/>
    </location>
</feature>
<dbReference type="InterPro" id="IPR051767">
    <property type="entry name" value="Nucleoporin_NUP42"/>
</dbReference>
<feature type="compositionally biased region" description="Polar residues" evidence="7">
    <location>
        <begin position="479"/>
        <end position="506"/>
    </location>
</feature>
<proteinExistence type="predicted"/>
<dbReference type="PhylomeDB" id="A0A061B9Q7"/>
<evidence type="ECO:0000256" key="1">
    <source>
        <dbReference type="ARBA" id="ARBA00004123"/>
    </source>
</evidence>
<keyword evidence="3 6" id="KW-0863">Zinc-finger</keyword>
<feature type="compositionally biased region" description="Low complexity" evidence="7">
    <location>
        <begin position="350"/>
        <end position="387"/>
    </location>
</feature>
<feature type="compositionally biased region" description="Polar residues" evidence="7">
    <location>
        <begin position="388"/>
        <end position="414"/>
    </location>
</feature>
<evidence type="ECO:0000256" key="6">
    <source>
        <dbReference type="PROSITE-ProRule" id="PRU00723"/>
    </source>
</evidence>
<dbReference type="VEuPathDB" id="FungiDB:BON22_3340"/>
<reference evidence="9" key="1">
    <citation type="journal article" date="2014" name="Genome Announc.">
        <title>Genome sequence of the yeast Cyberlindnera fabianii (Hansenula fabianii).</title>
        <authorList>
            <person name="Freel K.C."/>
            <person name="Sarilar V."/>
            <person name="Neuveglise C."/>
            <person name="Devillers H."/>
            <person name="Friedrich A."/>
            <person name="Schacherer J."/>
        </authorList>
    </citation>
    <scope>NUCLEOTIDE SEQUENCE</scope>
    <source>
        <strain evidence="9">YJS4271</strain>
    </source>
</reference>
<dbReference type="GO" id="GO:0005634">
    <property type="term" value="C:nucleus"/>
    <property type="evidence" value="ECO:0007669"/>
    <property type="project" value="UniProtKB-SubCell"/>
</dbReference>
<feature type="compositionally biased region" description="Polar residues" evidence="7">
    <location>
        <begin position="323"/>
        <end position="349"/>
    </location>
</feature>
<keyword evidence="4 6" id="KW-0862">Zinc</keyword>
<dbReference type="InterPro" id="IPR036855">
    <property type="entry name" value="Znf_CCCH_sf"/>
</dbReference>
<keyword evidence="5" id="KW-0539">Nucleus</keyword>
<feature type="compositionally biased region" description="Polar residues" evidence="7">
    <location>
        <begin position="217"/>
        <end position="237"/>
    </location>
</feature>
<accession>A0A061B9Q7</accession>
<dbReference type="SMART" id="SM00356">
    <property type="entry name" value="ZnF_C3H1"/>
    <property type="match status" value="1"/>
</dbReference>
<feature type="compositionally biased region" description="Low complexity" evidence="7">
    <location>
        <begin position="507"/>
        <end position="546"/>
    </location>
</feature>
<evidence type="ECO:0000256" key="2">
    <source>
        <dbReference type="ARBA" id="ARBA00022723"/>
    </source>
</evidence>
<feature type="compositionally biased region" description="Low complexity" evidence="7">
    <location>
        <begin position="415"/>
        <end position="432"/>
    </location>
</feature>
<feature type="compositionally biased region" description="Low complexity" evidence="7">
    <location>
        <begin position="439"/>
        <end position="463"/>
    </location>
</feature>
<organism evidence="9">
    <name type="scientific">Cyberlindnera fabianii</name>
    <name type="common">Yeast</name>
    <name type="synonym">Hansenula fabianii</name>
    <dbReference type="NCBI Taxonomy" id="36022"/>
    <lineage>
        <taxon>Eukaryota</taxon>
        <taxon>Fungi</taxon>
        <taxon>Dikarya</taxon>
        <taxon>Ascomycota</taxon>
        <taxon>Saccharomycotina</taxon>
        <taxon>Saccharomycetes</taxon>
        <taxon>Phaffomycetales</taxon>
        <taxon>Phaffomycetaceae</taxon>
        <taxon>Cyberlindnera</taxon>
    </lineage>
</organism>
<dbReference type="GO" id="GO:0008270">
    <property type="term" value="F:zinc ion binding"/>
    <property type="evidence" value="ECO:0007669"/>
    <property type="project" value="UniProtKB-KW"/>
</dbReference>
<evidence type="ECO:0000256" key="7">
    <source>
        <dbReference type="SAM" id="MobiDB-lite"/>
    </source>
</evidence>
<dbReference type="Gene3D" id="4.10.1000.10">
    <property type="entry name" value="Zinc finger, CCCH-type"/>
    <property type="match status" value="1"/>
</dbReference>
<dbReference type="AlphaFoldDB" id="A0A061B9Q7"/>
<evidence type="ECO:0000256" key="5">
    <source>
        <dbReference type="ARBA" id="ARBA00023242"/>
    </source>
</evidence>
<keyword evidence="2 6" id="KW-0479">Metal-binding</keyword>
<protein>
    <submittedName>
        <fullName evidence="9">CYFA0S15e00606g1_1</fullName>
    </submittedName>
</protein>
<dbReference type="EMBL" id="LK052900">
    <property type="protein sequence ID" value="CDR44615.1"/>
    <property type="molecule type" value="Genomic_DNA"/>
</dbReference>
<evidence type="ECO:0000256" key="3">
    <source>
        <dbReference type="ARBA" id="ARBA00022771"/>
    </source>
</evidence>
<feature type="compositionally biased region" description="Polar residues" evidence="7">
    <location>
        <begin position="464"/>
        <end position="473"/>
    </location>
</feature>
<evidence type="ECO:0000259" key="8">
    <source>
        <dbReference type="PROSITE" id="PS50103"/>
    </source>
</evidence>
<dbReference type="SUPFAM" id="SSF90229">
    <property type="entry name" value="CCCH zinc finger"/>
    <property type="match status" value="1"/>
</dbReference>
<name>A0A061B9Q7_CYBFA</name>
<feature type="zinc finger region" description="C3H1-type" evidence="6">
    <location>
        <begin position="2"/>
        <end position="29"/>
    </location>
</feature>
<evidence type="ECO:0000313" key="9">
    <source>
        <dbReference type="EMBL" id="CDR44615.1"/>
    </source>
</evidence>
<comment type="subcellular location">
    <subcellularLocation>
        <location evidence="1">Nucleus</location>
    </subcellularLocation>
</comment>
<feature type="compositionally biased region" description="Polar residues" evidence="7">
    <location>
        <begin position="244"/>
        <end position="253"/>
    </location>
</feature>